<dbReference type="EC" id="3.1.1.-" evidence="4"/>
<dbReference type="PROSITE" id="PS00122">
    <property type="entry name" value="CARBOXYLESTERASE_B_1"/>
    <property type="match status" value="1"/>
</dbReference>
<dbReference type="InterPro" id="IPR029058">
    <property type="entry name" value="AB_hydrolase_fold"/>
</dbReference>
<dbReference type="InterPro" id="IPR050309">
    <property type="entry name" value="Type-B_Carboxylest/Lipase"/>
</dbReference>
<evidence type="ECO:0000256" key="4">
    <source>
        <dbReference type="RuleBase" id="RU361235"/>
    </source>
</evidence>
<sequence>MSRELRRASRMSGEWVYPSQALIWAVWVLAAASEGPAGDAPVRNTRLGWVRGKQATVLGSTTPVNVFLGVPYAAPPLGPLRFTNPKPVLPWSDFRDATSYPKLCLQNSDWLLSDQHILKVHYPKLEVSEDCLYLNIYAPASANTTSKLPVMVWLPGGAFQTGSASVFDGSALAAYEDVLVVTTQYRLGIFGFFNTGDQHALGNWAFMDQLAALTWVQENIGFFGGDPRSVTIFGESAGAISVSSLILSPLASDLFHRAIMESGVAIIPYLKASNEERNEDLQVVAHICGGNASDSKALLQCLRAKSSNDLLSISQKEFPEILGGSNKSLVLHLLHTILHIPTPYLHFVADEYFHDEQSLFDIRNSFLDLLGDVFFVVPALVTARHHRDAGAPVYFYEFQHRPYCFKDRKPAFVKADHTDEIRFVFGGAFLKGDVVMFEGATEEEKLLSRKMMRYWANFARTGDPNGEGLPLWPAYSQSEQYLQLDLNLSVGQRLKEQKVAFWTETLPLIMSTSGGCPSPRFSLIYLSLLLPVFFSFAH</sequence>
<proteinExistence type="inferred from homology"/>
<dbReference type="EMBL" id="JACASF010000021">
    <property type="protein sequence ID" value="KAF6406414.1"/>
    <property type="molecule type" value="Genomic_DNA"/>
</dbReference>
<dbReference type="Proteomes" id="UP000550707">
    <property type="component" value="Unassembled WGS sequence"/>
</dbReference>
<keyword evidence="7" id="KW-1185">Reference proteome</keyword>
<feature type="domain" description="Carboxylesterase type B" evidence="5">
    <location>
        <begin position="40"/>
        <end position="316"/>
    </location>
</feature>
<feature type="domain" description="Carboxylesterase type B" evidence="5">
    <location>
        <begin position="348"/>
        <end position="502"/>
    </location>
</feature>
<dbReference type="InterPro" id="IPR019826">
    <property type="entry name" value="Carboxylesterase_B_AS"/>
</dbReference>
<dbReference type="PANTHER" id="PTHR11559">
    <property type="entry name" value="CARBOXYLESTERASE"/>
    <property type="match status" value="1"/>
</dbReference>
<keyword evidence="3" id="KW-1015">Disulfide bond</keyword>
<evidence type="ECO:0000256" key="2">
    <source>
        <dbReference type="ARBA" id="ARBA00022801"/>
    </source>
</evidence>
<dbReference type="GO" id="GO:0016787">
    <property type="term" value="F:hydrolase activity"/>
    <property type="evidence" value="ECO:0007669"/>
    <property type="project" value="UniProtKB-KW"/>
</dbReference>
<dbReference type="AlphaFoldDB" id="A0A7J8C6E8"/>
<organism evidence="6 7">
    <name type="scientific">Molossus molossus</name>
    <name type="common">Pallas' mastiff bat</name>
    <name type="synonym">Vespertilio molossus</name>
    <dbReference type="NCBI Taxonomy" id="27622"/>
    <lineage>
        <taxon>Eukaryota</taxon>
        <taxon>Metazoa</taxon>
        <taxon>Chordata</taxon>
        <taxon>Craniata</taxon>
        <taxon>Vertebrata</taxon>
        <taxon>Euteleostomi</taxon>
        <taxon>Mammalia</taxon>
        <taxon>Eutheria</taxon>
        <taxon>Laurasiatheria</taxon>
        <taxon>Chiroptera</taxon>
        <taxon>Yangochiroptera</taxon>
        <taxon>Molossidae</taxon>
        <taxon>Molossus</taxon>
    </lineage>
</organism>
<protein>
    <recommendedName>
        <fullName evidence="4">Carboxylic ester hydrolase</fullName>
        <ecNumber evidence="4">3.1.1.-</ecNumber>
    </recommendedName>
</protein>
<evidence type="ECO:0000259" key="5">
    <source>
        <dbReference type="Pfam" id="PF00135"/>
    </source>
</evidence>
<reference evidence="6 7" key="1">
    <citation type="journal article" date="2020" name="Nature">
        <title>Six reference-quality genomes reveal evolution of bat adaptations.</title>
        <authorList>
            <person name="Jebb D."/>
            <person name="Huang Z."/>
            <person name="Pippel M."/>
            <person name="Hughes G.M."/>
            <person name="Lavrichenko K."/>
            <person name="Devanna P."/>
            <person name="Winkler S."/>
            <person name="Jermiin L.S."/>
            <person name="Skirmuntt E.C."/>
            <person name="Katzourakis A."/>
            <person name="Burkitt-Gray L."/>
            <person name="Ray D.A."/>
            <person name="Sullivan K.A.M."/>
            <person name="Roscito J.G."/>
            <person name="Kirilenko B.M."/>
            <person name="Davalos L.M."/>
            <person name="Corthals A.P."/>
            <person name="Power M.L."/>
            <person name="Jones G."/>
            <person name="Ransome R.D."/>
            <person name="Dechmann D.K.N."/>
            <person name="Locatelli A.G."/>
            <person name="Puechmaille S.J."/>
            <person name="Fedrigo O."/>
            <person name="Jarvis E.D."/>
            <person name="Hiller M."/>
            <person name="Vernes S.C."/>
            <person name="Myers E.W."/>
            <person name="Teeling E.C."/>
        </authorList>
    </citation>
    <scope>NUCLEOTIDE SEQUENCE [LARGE SCALE GENOMIC DNA]</scope>
    <source>
        <strain evidence="6">MMolMol1</strain>
        <tissue evidence="6">Muscle</tissue>
    </source>
</reference>
<dbReference type="FunFam" id="3.40.50.1820:FF:000011">
    <property type="entry name" value="Carboxylic ester hydrolase"/>
    <property type="match status" value="1"/>
</dbReference>
<dbReference type="SUPFAM" id="SSF53474">
    <property type="entry name" value="alpha/beta-Hydrolases"/>
    <property type="match status" value="1"/>
</dbReference>
<dbReference type="Pfam" id="PF00135">
    <property type="entry name" value="COesterase"/>
    <property type="match status" value="2"/>
</dbReference>
<dbReference type="InterPro" id="IPR002018">
    <property type="entry name" value="CarbesteraseB"/>
</dbReference>
<gene>
    <name evidence="6" type="ORF">HJG59_002728</name>
</gene>
<keyword evidence="2 4" id="KW-0378">Hydrolase</keyword>
<dbReference type="Gene3D" id="3.40.50.1820">
    <property type="entry name" value="alpha/beta hydrolase"/>
    <property type="match status" value="2"/>
</dbReference>
<comment type="similarity">
    <text evidence="1 4">Belongs to the type-B carboxylesterase/lipase family.</text>
</comment>
<comment type="caution">
    <text evidence="6">The sequence shown here is derived from an EMBL/GenBank/DDBJ whole genome shotgun (WGS) entry which is preliminary data.</text>
</comment>
<evidence type="ECO:0000313" key="6">
    <source>
        <dbReference type="EMBL" id="KAF6406414.1"/>
    </source>
</evidence>
<dbReference type="InterPro" id="IPR019819">
    <property type="entry name" value="Carboxylesterase_B_CS"/>
</dbReference>
<evidence type="ECO:0000256" key="3">
    <source>
        <dbReference type="ARBA" id="ARBA00023157"/>
    </source>
</evidence>
<evidence type="ECO:0000313" key="7">
    <source>
        <dbReference type="Proteomes" id="UP000550707"/>
    </source>
</evidence>
<name>A0A7J8C6E8_MOLMO</name>
<accession>A0A7J8C6E8</accession>
<dbReference type="PROSITE" id="PS00941">
    <property type="entry name" value="CARBOXYLESTERASE_B_2"/>
    <property type="match status" value="1"/>
</dbReference>
<evidence type="ECO:0000256" key="1">
    <source>
        <dbReference type="ARBA" id="ARBA00005964"/>
    </source>
</evidence>